<dbReference type="InterPro" id="IPR020471">
    <property type="entry name" value="AKR"/>
</dbReference>
<name>F0X731_GROCL</name>
<dbReference type="OrthoDB" id="37537at2759"/>
<accession>F0X731</accession>
<dbReference type="eggNOG" id="KOG1575">
    <property type="taxonomic scope" value="Eukaryota"/>
</dbReference>
<dbReference type="PANTHER" id="PTHR43625:SF40">
    <property type="entry name" value="ALDO-KETO REDUCTASE YAKC [NADP(+)]"/>
    <property type="match status" value="1"/>
</dbReference>
<dbReference type="GO" id="GO:0016491">
    <property type="term" value="F:oxidoreductase activity"/>
    <property type="evidence" value="ECO:0007669"/>
    <property type="project" value="UniProtKB-KW"/>
</dbReference>
<evidence type="ECO:0000313" key="3">
    <source>
        <dbReference type="EMBL" id="EFX06544.1"/>
    </source>
</evidence>
<evidence type="ECO:0000313" key="4">
    <source>
        <dbReference type="Proteomes" id="UP000007796"/>
    </source>
</evidence>
<dbReference type="InterPro" id="IPR023210">
    <property type="entry name" value="NADP_OxRdtase_dom"/>
</dbReference>
<dbReference type="EMBL" id="GL629729">
    <property type="protein sequence ID" value="EFX06544.1"/>
    <property type="molecule type" value="Genomic_DNA"/>
</dbReference>
<protein>
    <submittedName>
        <fullName evidence="3">Aldo-keto reductase</fullName>
    </submittedName>
</protein>
<evidence type="ECO:0000256" key="1">
    <source>
        <dbReference type="ARBA" id="ARBA00023002"/>
    </source>
</evidence>
<dbReference type="HOGENOM" id="CLU_023205_2_1_1"/>
<dbReference type="AlphaFoldDB" id="F0X731"/>
<dbReference type="STRING" id="655863.F0X731"/>
<keyword evidence="1" id="KW-0560">Oxidoreductase</keyword>
<evidence type="ECO:0000259" key="2">
    <source>
        <dbReference type="Pfam" id="PF00248"/>
    </source>
</evidence>
<dbReference type="Gene3D" id="3.20.20.100">
    <property type="entry name" value="NADP-dependent oxidoreductase domain"/>
    <property type="match status" value="1"/>
</dbReference>
<dbReference type="InterPro" id="IPR050791">
    <property type="entry name" value="Aldo-Keto_reductase"/>
</dbReference>
<organism evidence="4">
    <name type="scientific">Grosmannia clavigera (strain kw1407 / UAMH 11150)</name>
    <name type="common">Blue stain fungus</name>
    <name type="synonym">Graphiocladiella clavigera</name>
    <dbReference type="NCBI Taxonomy" id="655863"/>
    <lineage>
        <taxon>Eukaryota</taxon>
        <taxon>Fungi</taxon>
        <taxon>Dikarya</taxon>
        <taxon>Ascomycota</taxon>
        <taxon>Pezizomycotina</taxon>
        <taxon>Sordariomycetes</taxon>
        <taxon>Sordariomycetidae</taxon>
        <taxon>Ophiostomatales</taxon>
        <taxon>Ophiostomataceae</taxon>
        <taxon>Leptographium</taxon>
    </lineage>
</organism>
<dbReference type="Pfam" id="PF00248">
    <property type="entry name" value="Aldo_ket_red"/>
    <property type="match status" value="1"/>
</dbReference>
<proteinExistence type="predicted"/>
<dbReference type="RefSeq" id="XP_014176026.1">
    <property type="nucleotide sequence ID" value="XM_014320551.1"/>
</dbReference>
<dbReference type="PANTHER" id="PTHR43625">
    <property type="entry name" value="AFLATOXIN B1 ALDEHYDE REDUCTASE"/>
    <property type="match status" value="1"/>
</dbReference>
<dbReference type="SUPFAM" id="SSF51430">
    <property type="entry name" value="NAD(P)-linked oxidoreductase"/>
    <property type="match status" value="1"/>
</dbReference>
<dbReference type="PRINTS" id="PR00069">
    <property type="entry name" value="ALDKETRDTASE"/>
</dbReference>
<dbReference type="Proteomes" id="UP000007796">
    <property type="component" value="Unassembled WGS sequence"/>
</dbReference>
<dbReference type="GO" id="GO:0005737">
    <property type="term" value="C:cytoplasm"/>
    <property type="evidence" value="ECO:0007669"/>
    <property type="project" value="TreeGrafter"/>
</dbReference>
<feature type="domain" description="NADP-dependent oxidoreductase" evidence="2">
    <location>
        <begin position="18"/>
        <end position="310"/>
    </location>
</feature>
<gene>
    <name evidence="3" type="ORF">CMQ_6865</name>
</gene>
<reference evidence="3 4" key="1">
    <citation type="journal article" date="2011" name="Proc. Natl. Acad. Sci. U.S.A.">
        <title>Genome and transcriptome analyses of the mountain pine beetle-fungal symbiont Grosmannia clavigera, a lodgepole pine pathogen.</title>
        <authorList>
            <person name="DiGuistini S."/>
            <person name="Wang Y."/>
            <person name="Liao N.Y."/>
            <person name="Taylor G."/>
            <person name="Tanguay P."/>
            <person name="Feau N."/>
            <person name="Henrissat B."/>
            <person name="Chan S.K."/>
            <person name="Hesse-Orce U."/>
            <person name="Alamouti S.M."/>
            <person name="Tsui C.K.M."/>
            <person name="Docking R.T."/>
            <person name="Levasseur A."/>
            <person name="Haridas S."/>
            <person name="Robertson G."/>
            <person name="Birol I."/>
            <person name="Holt R.A."/>
            <person name="Marra M.A."/>
            <person name="Hamelin R.C."/>
            <person name="Hirst M."/>
            <person name="Jones S.J.M."/>
            <person name="Bohlmann J."/>
            <person name="Breuil C."/>
        </authorList>
    </citation>
    <scope>NUCLEOTIDE SEQUENCE [LARGE SCALE GENOMIC DNA]</scope>
    <source>
        <strain evidence="4">kw1407 / UAMH 11150</strain>
    </source>
</reference>
<dbReference type="InterPro" id="IPR036812">
    <property type="entry name" value="NAD(P)_OxRdtase_dom_sf"/>
</dbReference>
<keyword evidence="4" id="KW-1185">Reference proteome</keyword>
<dbReference type="InParanoid" id="F0X731"/>
<sequence length="337" mass="36654">MSFPTRPLGRNGPQVTAIGCGLMGLSRFYGAVGTEEERLAFLDHVYASGQRFWDTADMYGDSEDLLGTWFRRNPGARETIFLATKFGNVATGGVRSDPAYVREALARSLARLGVDHVDLYYVHRVDQVTPIEDTIDVMVELKKEGKIRHLGLSEVTADTIRRAQAVHPIAAFQIEYSPFETLIEKPESGLLAVCRELGIAVVAYSPLGRGLLTGRYRSTADFPAGDFRTLAPRFADPDNLAHNLKLVDAIAAVAKTKGCTPGQLTLAWLCSQGPDIFPIPGTKKEAYFDENIGAMAVHLTDAEVAQVRAAVDAADIAGERYPAATTKWLLGSTPARK</sequence>
<dbReference type="GeneID" id="25980345"/>